<dbReference type="SUPFAM" id="SSF50156">
    <property type="entry name" value="PDZ domain-like"/>
    <property type="match status" value="1"/>
</dbReference>
<dbReference type="EMBL" id="CAJNYU010004085">
    <property type="protein sequence ID" value="CAF3724443.1"/>
    <property type="molecule type" value="Genomic_DNA"/>
</dbReference>
<comment type="caution">
    <text evidence="2">The sequence shown here is derived from an EMBL/GenBank/DDBJ whole genome shotgun (WGS) entry which is preliminary data.</text>
</comment>
<dbReference type="InterPro" id="IPR051109">
    <property type="entry name" value="MAM_complex_regulator"/>
</dbReference>
<evidence type="ECO:0000313" key="4">
    <source>
        <dbReference type="Proteomes" id="UP000663869"/>
    </source>
</evidence>
<organism evidence="2 4">
    <name type="scientific">Rotaria socialis</name>
    <dbReference type="NCBI Taxonomy" id="392032"/>
    <lineage>
        <taxon>Eukaryota</taxon>
        <taxon>Metazoa</taxon>
        <taxon>Spiralia</taxon>
        <taxon>Gnathifera</taxon>
        <taxon>Rotifera</taxon>
        <taxon>Eurotatoria</taxon>
        <taxon>Bdelloidea</taxon>
        <taxon>Philodinida</taxon>
        <taxon>Philodinidae</taxon>
        <taxon>Rotaria</taxon>
    </lineage>
</organism>
<dbReference type="InterPro" id="IPR036892">
    <property type="entry name" value="L27_dom_sf"/>
</dbReference>
<dbReference type="PROSITE" id="PS50106">
    <property type="entry name" value="PDZ"/>
    <property type="match status" value="1"/>
</dbReference>
<dbReference type="InterPro" id="IPR001478">
    <property type="entry name" value="PDZ"/>
</dbReference>
<dbReference type="Proteomes" id="UP000663869">
    <property type="component" value="Unassembled WGS sequence"/>
</dbReference>
<dbReference type="EMBL" id="CAJOBQ010000814">
    <property type="protein sequence ID" value="CAF4421077.1"/>
    <property type="molecule type" value="Genomic_DNA"/>
</dbReference>
<evidence type="ECO:0000313" key="3">
    <source>
        <dbReference type="EMBL" id="CAF4421077.1"/>
    </source>
</evidence>
<dbReference type="SUPFAM" id="SSF101288">
    <property type="entry name" value="L27 domain"/>
    <property type="match status" value="1"/>
</dbReference>
<dbReference type="Proteomes" id="UP000663862">
    <property type="component" value="Unassembled WGS sequence"/>
</dbReference>
<dbReference type="PANTHER" id="PTHR14063">
    <property type="entry name" value="PROTEIN LIN-7 HOMOLOG"/>
    <property type="match status" value="1"/>
</dbReference>
<gene>
    <name evidence="2" type="ORF">FME351_LOCUS29276</name>
    <name evidence="3" type="ORF">TSG867_LOCUS14527</name>
</gene>
<dbReference type="AlphaFoldDB" id="A0A818WE14"/>
<feature type="domain" description="PDZ" evidence="1">
    <location>
        <begin position="255"/>
        <end position="324"/>
    </location>
</feature>
<sequence length="324" mass="37483">MQTDEHQRTISEQKQSIPNPIQFQIPYLFSMEFVWETFNKYLVKNINAVHDIIQRIIEDIASNIQLHPTKRILDRKLTEFIRDRFIGCVIKDTFKCLPPYADDFCQAIIDLLFKHRESCYKLFLSIVERNDSPETSIYSNESVKDQDINHHILKIPVFYAFIRMAKQQTTSNNDKQEDTADNIRFRQMTTMSVTTGETFNLEKDIERAIVLLDRLRTTSEIPETELQWILQSDFFDAVSELAAFAASEAHSYPRVIELSKTAEGLAFNVMGAREQNSPIYKSCIIPNGIAWKHGGLQKDDQLLSVSGIFVENEHQKAIDLLKQA</sequence>
<reference evidence="2" key="1">
    <citation type="submission" date="2021-02" db="EMBL/GenBank/DDBJ databases">
        <authorList>
            <person name="Nowell W R."/>
        </authorList>
    </citation>
    <scope>NUCLEOTIDE SEQUENCE</scope>
</reference>
<protein>
    <recommendedName>
        <fullName evidence="1">PDZ domain-containing protein</fullName>
    </recommendedName>
</protein>
<name>A0A818WE14_9BILA</name>
<dbReference type="Gene3D" id="2.30.42.10">
    <property type="match status" value="1"/>
</dbReference>
<proteinExistence type="predicted"/>
<dbReference type="Gene3D" id="1.10.287.650">
    <property type="entry name" value="L27 domain"/>
    <property type="match status" value="1"/>
</dbReference>
<evidence type="ECO:0000313" key="2">
    <source>
        <dbReference type="EMBL" id="CAF3724443.1"/>
    </source>
</evidence>
<accession>A0A818WE14</accession>
<evidence type="ECO:0000259" key="1">
    <source>
        <dbReference type="PROSITE" id="PS50106"/>
    </source>
</evidence>
<dbReference type="InterPro" id="IPR036034">
    <property type="entry name" value="PDZ_sf"/>
</dbReference>